<evidence type="ECO:0000256" key="3">
    <source>
        <dbReference type="ARBA" id="ARBA00022525"/>
    </source>
</evidence>
<keyword evidence="7" id="KW-1185">Reference proteome</keyword>
<protein>
    <recommendedName>
        <fullName evidence="5">RxLR effector protein</fullName>
    </recommendedName>
</protein>
<comment type="domain">
    <text evidence="5">The RxLR-dEER motif acts to carry the protein into the host cell cytoplasm through binding to cell surface phosphatidylinositol-3-phosphate.</text>
</comment>
<dbReference type="OrthoDB" id="102701at2759"/>
<dbReference type="PROSITE" id="PS51257">
    <property type="entry name" value="PROKAR_LIPOPROTEIN"/>
    <property type="match status" value="1"/>
</dbReference>
<evidence type="ECO:0000313" key="7">
    <source>
        <dbReference type="Proteomes" id="UP000694044"/>
    </source>
</evidence>
<evidence type="ECO:0000256" key="2">
    <source>
        <dbReference type="ARBA" id="ARBA00010400"/>
    </source>
</evidence>
<sequence length="157" mass="18074">MRLLLWVLLATLVTFLSSCEAATPDTNKRLQRALYTKLASHDFAVDSSFNHGNRLLRGENANLKAAAGSDAEERGFGQKAMEVLRQIKDKYLRWELKRITPGFQEMADKKITYSMVRNNFRTRMMGTGWWSTPSGFKRYARLYQTWAKKNGYPDLAV</sequence>
<dbReference type="AlphaFoldDB" id="A0A8T1VDA3"/>
<dbReference type="Pfam" id="PF16810">
    <property type="entry name" value="RXLR"/>
    <property type="match status" value="1"/>
</dbReference>
<comment type="function">
    <text evidence="5">Effector that suppresses plant defense responses during pathogen infection.</text>
</comment>
<feature type="chain" id="PRO_5044971869" description="RxLR effector protein" evidence="5">
    <location>
        <begin position="22"/>
        <end position="157"/>
    </location>
</feature>
<feature type="signal peptide" evidence="5">
    <location>
        <begin position="1"/>
        <end position="21"/>
    </location>
</feature>
<gene>
    <name evidence="6" type="ORF">PHYPSEUDO_010547</name>
</gene>
<dbReference type="EMBL" id="JAGDFM010000452">
    <property type="protein sequence ID" value="KAG7378109.1"/>
    <property type="molecule type" value="Genomic_DNA"/>
</dbReference>
<comment type="similarity">
    <text evidence="2 5">Belongs to the RxLR effector family.</text>
</comment>
<reference evidence="6" key="1">
    <citation type="submission" date="2021-02" db="EMBL/GenBank/DDBJ databases">
        <authorList>
            <person name="Palmer J.M."/>
        </authorList>
    </citation>
    <scope>NUCLEOTIDE SEQUENCE</scope>
    <source>
        <strain evidence="6">SCRP734</strain>
    </source>
</reference>
<accession>A0A8T1VDA3</accession>
<evidence type="ECO:0000256" key="4">
    <source>
        <dbReference type="ARBA" id="ARBA00022729"/>
    </source>
</evidence>
<organism evidence="6 7">
    <name type="scientific">Phytophthora pseudosyringae</name>
    <dbReference type="NCBI Taxonomy" id="221518"/>
    <lineage>
        <taxon>Eukaryota</taxon>
        <taxon>Sar</taxon>
        <taxon>Stramenopiles</taxon>
        <taxon>Oomycota</taxon>
        <taxon>Peronosporomycetes</taxon>
        <taxon>Peronosporales</taxon>
        <taxon>Peronosporaceae</taxon>
        <taxon>Phytophthora</taxon>
    </lineage>
</organism>
<comment type="caution">
    <text evidence="6">The sequence shown here is derived from an EMBL/GenBank/DDBJ whole genome shotgun (WGS) entry which is preliminary data.</text>
</comment>
<keyword evidence="4 5" id="KW-0732">Signal</keyword>
<evidence type="ECO:0000256" key="5">
    <source>
        <dbReference type="RuleBase" id="RU367124"/>
    </source>
</evidence>
<dbReference type="Proteomes" id="UP000694044">
    <property type="component" value="Unassembled WGS sequence"/>
</dbReference>
<proteinExistence type="inferred from homology"/>
<evidence type="ECO:0000313" key="6">
    <source>
        <dbReference type="EMBL" id="KAG7378109.1"/>
    </source>
</evidence>
<comment type="subcellular location">
    <subcellularLocation>
        <location evidence="1 5">Secreted</location>
    </subcellularLocation>
</comment>
<evidence type="ECO:0000256" key="1">
    <source>
        <dbReference type="ARBA" id="ARBA00004613"/>
    </source>
</evidence>
<dbReference type="InterPro" id="IPR031825">
    <property type="entry name" value="RXLR"/>
</dbReference>
<name>A0A8T1VDA3_9STRA</name>
<keyword evidence="3 5" id="KW-0964">Secreted</keyword>